<evidence type="ECO:0000313" key="2">
    <source>
        <dbReference type="EMBL" id="KAJ7092889.1"/>
    </source>
</evidence>
<dbReference type="InterPro" id="IPR002213">
    <property type="entry name" value="UDP_glucos_trans"/>
</dbReference>
<gene>
    <name evidence="2" type="ORF">B0H15DRAFT_905496</name>
</gene>
<proteinExistence type="predicted"/>
<evidence type="ECO:0000313" key="3">
    <source>
        <dbReference type="Proteomes" id="UP001222325"/>
    </source>
</evidence>
<reference evidence="2" key="1">
    <citation type="submission" date="2023-03" db="EMBL/GenBank/DDBJ databases">
        <title>Massive genome expansion in bonnet fungi (Mycena s.s.) driven by repeated elements and novel gene families across ecological guilds.</title>
        <authorList>
            <consortium name="Lawrence Berkeley National Laboratory"/>
            <person name="Harder C.B."/>
            <person name="Miyauchi S."/>
            <person name="Viragh M."/>
            <person name="Kuo A."/>
            <person name="Thoen E."/>
            <person name="Andreopoulos B."/>
            <person name="Lu D."/>
            <person name="Skrede I."/>
            <person name="Drula E."/>
            <person name="Henrissat B."/>
            <person name="Morin E."/>
            <person name="Kohler A."/>
            <person name="Barry K."/>
            <person name="LaButti K."/>
            <person name="Morin E."/>
            <person name="Salamov A."/>
            <person name="Lipzen A."/>
            <person name="Mereny Z."/>
            <person name="Hegedus B."/>
            <person name="Baldrian P."/>
            <person name="Stursova M."/>
            <person name="Weitz H."/>
            <person name="Taylor A."/>
            <person name="Grigoriev I.V."/>
            <person name="Nagy L.G."/>
            <person name="Martin F."/>
            <person name="Kauserud H."/>
        </authorList>
    </citation>
    <scope>NUCLEOTIDE SEQUENCE</scope>
    <source>
        <strain evidence="2">CBHHK173m</strain>
    </source>
</reference>
<dbReference type="SUPFAM" id="SSF53756">
    <property type="entry name" value="UDP-Glycosyltransferase/glycogen phosphorylase"/>
    <property type="match status" value="1"/>
</dbReference>
<dbReference type="GO" id="GO:0035251">
    <property type="term" value="F:UDP-glucosyltransferase activity"/>
    <property type="evidence" value="ECO:0007669"/>
    <property type="project" value="InterPro"/>
</dbReference>
<name>A0AAD6U6L2_9AGAR</name>
<evidence type="ECO:0008006" key="4">
    <source>
        <dbReference type="Google" id="ProtNLM"/>
    </source>
</evidence>
<keyword evidence="1" id="KW-0808">Transferase</keyword>
<sequence length="509" mass="56083">MAAETHHIVALLIPGWGHVVNYISLAIQMLKHDPALVITLFEHNLVVPQMEKELKTLEYDEKRLRIIGVGEGNLPFSPTQLADAFAELAQGWMKWLAESGPAGESAAWPKPHAIHMDFFIGGLVIDKTKEIMGPACKTLLWFSSPAAAMPCHLSDYDFAKLGDEIFADDTRRQGRSMEEILHQIILAWNGTDRLSGMVVKCPGMPDMYDYERVSFSDEMPPAPGMAHLFIAAQKFGKLADGYITPTATCLEPVGVPQCRELYAAQGKNLFTIGVQAHELCWTEDLPSPPPITNETVKAFLKNRPPRSVLYISFGSLFFPPNQGLVKALVDTLLELDFPFLFALGGKMASLPADLIESVNSSGKGLICNFWVEQRAILLQGTIGWFLTHGGFNSISEALSQRIPLIIWPLSAEQPINAAFLSSGPRPVAIELRQVRPKYTVAPPYESLRGAAMTPRGNKADAVEEFRKTFENARGEIGASLTKNAIEMGDGLRTARKGEAVDEIRRLAKF</sequence>
<organism evidence="2 3">
    <name type="scientific">Mycena belliarum</name>
    <dbReference type="NCBI Taxonomy" id="1033014"/>
    <lineage>
        <taxon>Eukaryota</taxon>
        <taxon>Fungi</taxon>
        <taxon>Dikarya</taxon>
        <taxon>Basidiomycota</taxon>
        <taxon>Agaricomycotina</taxon>
        <taxon>Agaricomycetes</taxon>
        <taxon>Agaricomycetidae</taxon>
        <taxon>Agaricales</taxon>
        <taxon>Marasmiineae</taxon>
        <taxon>Mycenaceae</taxon>
        <taxon>Mycena</taxon>
    </lineage>
</organism>
<comment type="caution">
    <text evidence="2">The sequence shown here is derived from an EMBL/GenBank/DDBJ whole genome shotgun (WGS) entry which is preliminary data.</text>
</comment>
<dbReference type="InterPro" id="IPR050481">
    <property type="entry name" value="UDP-glycosyltransf_plant"/>
</dbReference>
<dbReference type="Pfam" id="PF00201">
    <property type="entry name" value="UDPGT"/>
    <property type="match status" value="1"/>
</dbReference>
<dbReference type="AlphaFoldDB" id="A0AAD6U6L2"/>
<dbReference type="PANTHER" id="PTHR48049">
    <property type="entry name" value="GLYCOSYLTRANSFERASE"/>
    <property type="match status" value="1"/>
</dbReference>
<protein>
    <recommendedName>
        <fullName evidence="4">Glycosyltransferase family 1 protein</fullName>
    </recommendedName>
</protein>
<accession>A0AAD6U6L2</accession>
<dbReference type="Proteomes" id="UP001222325">
    <property type="component" value="Unassembled WGS sequence"/>
</dbReference>
<dbReference type="PANTHER" id="PTHR48049:SF132">
    <property type="entry name" value="GLYCOSYLTRANSFERASE"/>
    <property type="match status" value="1"/>
</dbReference>
<evidence type="ECO:0000256" key="1">
    <source>
        <dbReference type="ARBA" id="ARBA00022679"/>
    </source>
</evidence>
<keyword evidence="3" id="KW-1185">Reference proteome</keyword>
<dbReference type="Gene3D" id="3.40.50.2000">
    <property type="entry name" value="Glycogen Phosphorylase B"/>
    <property type="match status" value="2"/>
</dbReference>
<dbReference type="EMBL" id="JARJCN010000017">
    <property type="protein sequence ID" value="KAJ7092889.1"/>
    <property type="molecule type" value="Genomic_DNA"/>
</dbReference>